<keyword evidence="5 8" id="KW-0812">Transmembrane</keyword>
<organism evidence="11 12">
    <name type="scientific">Limisphaera ngatamarikiensis</name>
    <dbReference type="NCBI Taxonomy" id="1324935"/>
    <lineage>
        <taxon>Bacteria</taxon>
        <taxon>Pseudomonadati</taxon>
        <taxon>Verrucomicrobiota</taxon>
        <taxon>Verrucomicrobiia</taxon>
        <taxon>Limisphaerales</taxon>
        <taxon>Limisphaeraceae</taxon>
        <taxon>Limisphaera</taxon>
    </lineage>
</organism>
<gene>
    <name evidence="11" type="ORF">G4L39_12520</name>
</gene>
<protein>
    <submittedName>
        <fullName evidence="11">ABC transporter permease</fullName>
    </submittedName>
</protein>
<comment type="subcellular location">
    <subcellularLocation>
        <location evidence="1 8">Cell membrane</location>
        <topology evidence="1 8">Multi-pass membrane protein</topology>
    </subcellularLocation>
</comment>
<evidence type="ECO:0000313" key="11">
    <source>
        <dbReference type="EMBL" id="NGO40210.1"/>
    </source>
</evidence>
<reference evidence="11 12" key="1">
    <citation type="submission" date="2020-02" db="EMBL/GenBank/DDBJ databases">
        <title>Draft genome sequence of Limisphaera ngatamarikiensis NGM72.4T, a thermophilic Verrucomicrobia grouped in subdivision 3.</title>
        <authorList>
            <person name="Carere C.R."/>
            <person name="Steen J."/>
            <person name="Hugenholtz P."/>
            <person name="Stott M.B."/>
        </authorList>
    </citation>
    <scope>NUCLEOTIDE SEQUENCE [LARGE SCALE GENOMIC DNA]</scope>
    <source>
        <strain evidence="11 12">NGM72.4</strain>
    </source>
</reference>
<feature type="transmembrane region" description="Helical" evidence="8">
    <location>
        <begin position="39"/>
        <end position="60"/>
    </location>
</feature>
<feature type="transmembrane region" description="Helical" evidence="8">
    <location>
        <begin position="180"/>
        <end position="201"/>
    </location>
</feature>
<feature type="domain" description="ABC transmembrane type-1" evidence="10">
    <location>
        <begin position="96"/>
        <end position="302"/>
    </location>
</feature>
<evidence type="ECO:0000256" key="8">
    <source>
        <dbReference type="RuleBase" id="RU363032"/>
    </source>
</evidence>
<feature type="compositionally biased region" description="Low complexity" evidence="9">
    <location>
        <begin position="8"/>
        <end position="19"/>
    </location>
</feature>
<evidence type="ECO:0000259" key="10">
    <source>
        <dbReference type="PROSITE" id="PS50928"/>
    </source>
</evidence>
<keyword evidence="12" id="KW-1185">Reference proteome</keyword>
<evidence type="ECO:0000256" key="6">
    <source>
        <dbReference type="ARBA" id="ARBA00022989"/>
    </source>
</evidence>
<dbReference type="RefSeq" id="WP_165108563.1">
    <property type="nucleotide sequence ID" value="NZ_JAAKYA010000082.1"/>
</dbReference>
<dbReference type="PANTHER" id="PTHR42929">
    <property type="entry name" value="INNER MEMBRANE ABC TRANSPORTER PERMEASE PROTEIN YDCU-RELATED-RELATED"/>
    <property type="match status" value="1"/>
</dbReference>
<proteinExistence type="inferred from homology"/>
<dbReference type="AlphaFoldDB" id="A0A6M1S4J8"/>
<dbReference type="Pfam" id="PF00528">
    <property type="entry name" value="BPD_transp_1"/>
    <property type="match status" value="1"/>
</dbReference>
<evidence type="ECO:0000313" key="12">
    <source>
        <dbReference type="Proteomes" id="UP000477311"/>
    </source>
</evidence>
<dbReference type="PANTHER" id="PTHR42929:SF1">
    <property type="entry name" value="INNER MEMBRANE ABC TRANSPORTER PERMEASE PROTEIN YDCU-RELATED"/>
    <property type="match status" value="1"/>
</dbReference>
<name>A0A6M1S4J8_9BACT</name>
<dbReference type="CDD" id="cd06261">
    <property type="entry name" value="TM_PBP2"/>
    <property type="match status" value="1"/>
</dbReference>
<evidence type="ECO:0000256" key="9">
    <source>
        <dbReference type="SAM" id="MobiDB-lite"/>
    </source>
</evidence>
<evidence type="ECO:0000256" key="3">
    <source>
        <dbReference type="ARBA" id="ARBA00022448"/>
    </source>
</evidence>
<evidence type="ECO:0000256" key="7">
    <source>
        <dbReference type="ARBA" id="ARBA00023136"/>
    </source>
</evidence>
<dbReference type="InterPro" id="IPR035906">
    <property type="entry name" value="MetI-like_sf"/>
</dbReference>
<dbReference type="Proteomes" id="UP000477311">
    <property type="component" value="Unassembled WGS sequence"/>
</dbReference>
<dbReference type="GO" id="GO:0005886">
    <property type="term" value="C:plasma membrane"/>
    <property type="evidence" value="ECO:0007669"/>
    <property type="project" value="UniProtKB-SubCell"/>
</dbReference>
<feature type="region of interest" description="Disordered" evidence="9">
    <location>
        <begin position="1"/>
        <end position="25"/>
    </location>
</feature>
<comment type="caution">
    <text evidence="11">The sequence shown here is derived from an EMBL/GenBank/DDBJ whole genome shotgun (WGS) entry which is preliminary data.</text>
</comment>
<dbReference type="InterPro" id="IPR000515">
    <property type="entry name" value="MetI-like"/>
</dbReference>
<feature type="transmembrane region" description="Helical" evidence="8">
    <location>
        <begin position="234"/>
        <end position="255"/>
    </location>
</feature>
<dbReference type="SUPFAM" id="SSF161098">
    <property type="entry name" value="MetI-like"/>
    <property type="match status" value="1"/>
</dbReference>
<feature type="transmembrane region" description="Helical" evidence="8">
    <location>
        <begin position="281"/>
        <end position="302"/>
    </location>
</feature>
<dbReference type="Gene3D" id="1.10.3720.10">
    <property type="entry name" value="MetI-like"/>
    <property type="match status" value="1"/>
</dbReference>
<keyword evidence="4" id="KW-1003">Cell membrane</keyword>
<evidence type="ECO:0000256" key="1">
    <source>
        <dbReference type="ARBA" id="ARBA00004651"/>
    </source>
</evidence>
<evidence type="ECO:0000256" key="5">
    <source>
        <dbReference type="ARBA" id="ARBA00022692"/>
    </source>
</evidence>
<sequence length="314" mass="34197">MPPLHCEAAGGSATAPPGADEVSNPDRGRRLSGWLCAPAAVWMLVCCALPLAGLLATSVLTRGPDGEITLPITLENYRRLLGFGVFGFDPVYPWVLVRSLFLGLWTTGLCLLIALPLTLWLVRLPERLRTVALTLVVIPFWTNLLVRSYAWQMLLAPESLPCRLLRAAGLLGPDQGLYPGWGAVLIGMVCDFLPFMVLPLYACAERLDWRLVEAALDLGAGRWQTFRHALWPQLLPGITAGSVLVFLPATGQFVVPDLLGGARLMFLGNLLQQQFGVSRDWPFGAAVATAALALVCVGLWLLQRRQTRSPIARP</sequence>
<keyword evidence="7 8" id="KW-0472">Membrane</keyword>
<evidence type="ECO:0000256" key="4">
    <source>
        <dbReference type="ARBA" id="ARBA00022475"/>
    </source>
</evidence>
<feature type="transmembrane region" description="Helical" evidence="8">
    <location>
        <begin position="80"/>
        <end position="96"/>
    </location>
</feature>
<keyword evidence="6 8" id="KW-1133">Transmembrane helix</keyword>
<feature type="transmembrane region" description="Helical" evidence="8">
    <location>
        <begin position="102"/>
        <end position="122"/>
    </location>
</feature>
<keyword evidence="3 8" id="KW-0813">Transport</keyword>
<evidence type="ECO:0000256" key="2">
    <source>
        <dbReference type="ARBA" id="ARBA00007069"/>
    </source>
</evidence>
<dbReference type="EMBL" id="JAAKYA010000082">
    <property type="protein sequence ID" value="NGO40210.1"/>
    <property type="molecule type" value="Genomic_DNA"/>
</dbReference>
<accession>A0A6M1S4J8</accession>
<dbReference type="GO" id="GO:0055085">
    <property type="term" value="P:transmembrane transport"/>
    <property type="evidence" value="ECO:0007669"/>
    <property type="project" value="InterPro"/>
</dbReference>
<feature type="transmembrane region" description="Helical" evidence="8">
    <location>
        <begin position="131"/>
        <end position="150"/>
    </location>
</feature>
<dbReference type="PROSITE" id="PS50928">
    <property type="entry name" value="ABC_TM1"/>
    <property type="match status" value="1"/>
</dbReference>
<comment type="similarity">
    <text evidence="2">Belongs to the binding-protein-dependent transport system permease family. CysTW subfamily.</text>
</comment>